<keyword evidence="3 10" id="KW-1134">Transmembrane beta strand</keyword>
<keyword evidence="8 10" id="KW-0496">Mitochondrion</keyword>
<evidence type="ECO:0000256" key="1">
    <source>
        <dbReference type="ARBA" id="ARBA00004370"/>
    </source>
</evidence>
<evidence type="ECO:0000256" key="11">
    <source>
        <dbReference type="SAM" id="MobiDB-lite"/>
    </source>
</evidence>
<protein>
    <recommendedName>
        <fullName evidence="10">Mitochondrial distribution and morphology protein 34</fullName>
    </recommendedName>
</protein>
<evidence type="ECO:0000313" key="13">
    <source>
        <dbReference type="EMBL" id="KAJ8663042.1"/>
    </source>
</evidence>
<dbReference type="GO" id="GO:0015914">
    <property type="term" value="P:phospholipid transport"/>
    <property type="evidence" value="ECO:0007669"/>
    <property type="project" value="TreeGrafter"/>
</dbReference>
<evidence type="ECO:0000256" key="4">
    <source>
        <dbReference type="ARBA" id="ARBA00022692"/>
    </source>
</evidence>
<dbReference type="PANTHER" id="PTHR28185:SF1">
    <property type="entry name" value="MITOCHONDRIAL DISTRIBUTION AND MORPHOLOGY PROTEIN 34"/>
    <property type="match status" value="1"/>
</dbReference>
<comment type="function">
    <text evidence="10">Component of the ERMES/MDM complex, which serves as a molecular tether to connect the endoplasmic reticulum (ER) and mitochondria. Components of this complex are involved in the control of mitochondrial shape and protein biogenesis, and function in nonvesicular lipid trafficking between the ER and mitochondria. MDM34 is required for the interaction of the ER-resident membrane protein MMM1 and the outer mitochondrial membrane-resident beta-barrel protein MDM10.</text>
</comment>
<dbReference type="GO" id="GO:0007005">
    <property type="term" value="P:mitochondrion organization"/>
    <property type="evidence" value="ECO:0007669"/>
    <property type="project" value="InterPro"/>
</dbReference>
<dbReference type="Proteomes" id="UP001234581">
    <property type="component" value="Unassembled WGS sequence"/>
</dbReference>
<keyword evidence="2" id="KW-0813">Transport</keyword>
<evidence type="ECO:0000256" key="10">
    <source>
        <dbReference type="HAMAP-Rule" id="MF_03105"/>
    </source>
</evidence>
<name>A0AAD7Y3E7_9FUNG</name>
<evidence type="ECO:0000256" key="2">
    <source>
        <dbReference type="ARBA" id="ARBA00022448"/>
    </source>
</evidence>
<keyword evidence="7" id="KW-0446">Lipid-binding</keyword>
<keyword evidence="9 10" id="KW-0472">Membrane</keyword>
<dbReference type="GO" id="GO:1990456">
    <property type="term" value="P:mitochondrion-endoplasmic reticulum membrane tethering"/>
    <property type="evidence" value="ECO:0007669"/>
    <property type="project" value="TreeGrafter"/>
</dbReference>
<proteinExistence type="inferred from homology"/>
<evidence type="ECO:0000313" key="14">
    <source>
        <dbReference type="Proteomes" id="UP001234581"/>
    </source>
</evidence>
<evidence type="ECO:0000256" key="8">
    <source>
        <dbReference type="ARBA" id="ARBA00023128"/>
    </source>
</evidence>
<dbReference type="EMBL" id="JARTCD010000003">
    <property type="protein sequence ID" value="KAJ8663042.1"/>
    <property type="molecule type" value="Genomic_DNA"/>
</dbReference>
<reference evidence="13 14" key="1">
    <citation type="submission" date="2023-03" db="EMBL/GenBank/DDBJ databases">
        <title>Genome sequence of Lichtheimia ornata CBS 291.66.</title>
        <authorList>
            <person name="Mohabir J.T."/>
            <person name="Shea T.P."/>
            <person name="Kurbessoian T."/>
            <person name="Berby B."/>
            <person name="Fontaine J."/>
            <person name="Livny J."/>
            <person name="Gnirke A."/>
            <person name="Stajich J.E."/>
            <person name="Cuomo C.A."/>
        </authorList>
    </citation>
    <scope>NUCLEOTIDE SEQUENCE [LARGE SCALE GENOMIC DNA]</scope>
    <source>
        <strain evidence="13">CBS 291.66</strain>
    </source>
</reference>
<feature type="compositionally biased region" description="Low complexity" evidence="11">
    <location>
        <begin position="212"/>
        <end position="249"/>
    </location>
</feature>
<feature type="region of interest" description="Disordered" evidence="11">
    <location>
        <begin position="199"/>
        <end position="253"/>
    </location>
</feature>
<keyword evidence="6" id="KW-0445">Lipid transport</keyword>
<comment type="subunit">
    <text evidence="10">Component of the ER-mitochondria encounter structure (ERMES) or MDM complex, composed of MMM1, MDM10, MDM12 and MDM34.</text>
</comment>
<gene>
    <name evidence="10" type="primary">MDM34</name>
    <name evidence="13" type="ORF">O0I10_001219</name>
</gene>
<comment type="subcellular location">
    <subcellularLocation>
        <location evidence="1">Membrane</location>
    </subcellularLocation>
    <subcellularLocation>
        <location evidence="10">Mitochondrion outer membrane</location>
        <topology evidence="10">Multi-pass membrane protein</topology>
    </subcellularLocation>
    <text evidence="10">The ERMES/MDM complex localizes to a few discrete foci (around 10 per single cell), that represent mitochondria-endoplasmic reticulum junctions. These foci are often found next to mtDNA nucleoids.</text>
</comment>
<dbReference type="GO" id="GO:0008289">
    <property type="term" value="F:lipid binding"/>
    <property type="evidence" value="ECO:0007669"/>
    <property type="project" value="UniProtKB-KW"/>
</dbReference>
<dbReference type="PANTHER" id="PTHR28185">
    <property type="entry name" value="MITOCHONDRIAL DISTRIBUTION AND MORPHOLOGY PROTEIN 34"/>
    <property type="match status" value="1"/>
</dbReference>
<evidence type="ECO:0000256" key="7">
    <source>
        <dbReference type="ARBA" id="ARBA00023121"/>
    </source>
</evidence>
<organism evidence="13 14">
    <name type="scientific">Lichtheimia ornata</name>
    <dbReference type="NCBI Taxonomy" id="688661"/>
    <lineage>
        <taxon>Eukaryota</taxon>
        <taxon>Fungi</taxon>
        <taxon>Fungi incertae sedis</taxon>
        <taxon>Mucoromycota</taxon>
        <taxon>Mucoromycotina</taxon>
        <taxon>Mucoromycetes</taxon>
        <taxon>Mucorales</taxon>
        <taxon>Lichtheimiaceae</taxon>
        <taxon>Lichtheimia</taxon>
    </lineage>
</organism>
<comment type="caution">
    <text evidence="13">The sequence shown here is derived from an EMBL/GenBank/DDBJ whole genome shotgun (WGS) entry which is preliminary data.</text>
</comment>
<dbReference type="InterPro" id="IPR058825">
    <property type="entry name" value="MDM34_N"/>
</dbReference>
<evidence type="ECO:0000256" key="6">
    <source>
        <dbReference type="ARBA" id="ARBA00023055"/>
    </source>
</evidence>
<dbReference type="GO" id="GO:0032865">
    <property type="term" value="C:ERMES complex"/>
    <property type="evidence" value="ECO:0007669"/>
    <property type="project" value="UniProtKB-UniRule"/>
</dbReference>
<dbReference type="InterPro" id="IPR031468">
    <property type="entry name" value="SMP_LBD"/>
</dbReference>
<evidence type="ECO:0000256" key="9">
    <source>
        <dbReference type="ARBA" id="ARBA00023136"/>
    </source>
</evidence>
<dbReference type="PROSITE" id="PS51847">
    <property type="entry name" value="SMP"/>
    <property type="match status" value="1"/>
</dbReference>
<feature type="domain" description="SMP-LTD" evidence="12">
    <location>
        <begin position="1"/>
        <end position="195"/>
    </location>
</feature>
<evidence type="ECO:0000256" key="5">
    <source>
        <dbReference type="ARBA" id="ARBA00022787"/>
    </source>
</evidence>
<keyword evidence="14" id="KW-1185">Reference proteome</keyword>
<evidence type="ECO:0000259" key="12">
    <source>
        <dbReference type="PROSITE" id="PS51847"/>
    </source>
</evidence>
<accession>A0AAD7Y3E7</accession>
<dbReference type="InterPro" id="IPR027536">
    <property type="entry name" value="MDM34"/>
</dbReference>
<keyword evidence="4 10" id="KW-0812">Transmembrane</keyword>
<comment type="similarity">
    <text evidence="10">Belongs to the MDM34 family.</text>
</comment>
<dbReference type="Pfam" id="PF26545">
    <property type="entry name" value="Mdm34_N"/>
    <property type="match status" value="1"/>
</dbReference>
<dbReference type="CDD" id="cd21673">
    <property type="entry name" value="SMP_Mdm34"/>
    <property type="match status" value="1"/>
</dbReference>
<evidence type="ECO:0000256" key="3">
    <source>
        <dbReference type="ARBA" id="ARBA00022452"/>
    </source>
</evidence>
<dbReference type="HAMAP" id="MF_03105">
    <property type="entry name" value="Mdm34"/>
    <property type="match status" value="1"/>
</dbReference>
<keyword evidence="5 10" id="KW-1000">Mitochondrion outer membrane</keyword>
<comment type="domain">
    <text evidence="10">Lacks alpha-helical transmembrane segments, suggesting that it resides in the membrane via beta-sheet conformations similar to those predicted for other outer membrane proteins and porin.</text>
</comment>
<sequence length="454" mass="50514">MAFRFNWPEFDAGFYDEAKIQLETALNKGNKPKNIVDHITVKELHMGSKPPELEILEVGELTTDKFRGIFKLTYAGDAYIVLQTKVQANPMHNKQPSDPRQRLFRPGILAADKPLVVPMLLRISDLKLRGIVVLVVSKTKGITLVFKNDPLESIIISSTFDSVTSVRNFLQREIEKQLRKLFQEDLPVMIHNLSVRHLQTKQEQQEQKERASACSSSSSSIGSRTPISPMSINGLPPSLSSSSSSSSSSMFVDDDDRLSSLSCSLPQTPADTEFFEMPPPYIPQDFADLYPTVMDKPSSYGALGLRTSLPSSYCPSEHDTYSQCMSLMEYGSLCSEDSSRSSIMAASTSIYDDDPENAPWYVMEGPEIPSLVAMDASAELVPSFPQEIVLRPTENGLAARLAQLTSTHHTLSLLSPAVAHSICRSSPHNTMVATRQRRRRNKVPKRRIIRLSGF</sequence>
<dbReference type="AlphaFoldDB" id="A0AAD7Y3E7"/>